<feature type="compositionally biased region" description="Basic and acidic residues" evidence="4">
    <location>
        <begin position="496"/>
        <end position="515"/>
    </location>
</feature>
<dbReference type="Gene3D" id="2.20.25.10">
    <property type="match status" value="1"/>
</dbReference>
<dbReference type="GO" id="GO:0005634">
    <property type="term" value="C:nucleus"/>
    <property type="evidence" value="ECO:0007669"/>
    <property type="project" value="TreeGrafter"/>
</dbReference>
<proteinExistence type="inferred from homology"/>
<organism evidence="6 7">
    <name type="scientific">Neoarthrinium moseri</name>
    <dbReference type="NCBI Taxonomy" id="1658444"/>
    <lineage>
        <taxon>Eukaryota</taxon>
        <taxon>Fungi</taxon>
        <taxon>Dikarya</taxon>
        <taxon>Ascomycota</taxon>
        <taxon>Pezizomycotina</taxon>
        <taxon>Sordariomycetes</taxon>
        <taxon>Xylariomycetidae</taxon>
        <taxon>Amphisphaeriales</taxon>
        <taxon>Apiosporaceae</taxon>
        <taxon>Neoarthrinium</taxon>
    </lineage>
</organism>
<dbReference type="PANTHER" id="PTHR12143:SF19">
    <property type="entry name" value="PEPTIDE-N(4)-(N-ACETYL-BETA-GLUCOSAMINYL)ASPARAGINE AMIDASE"/>
    <property type="match status" value="1"/>
</dbReference>
<feature type="region of interest" description="Disordered" evidence="4">
    <location>
        <begin position="562"/>
        <end position="589"/>
    </location>
</feature>
<keyword evidence="7" id="KW-1185">Reference proteome</keyword>
<gene>
    <name evidence="6" type="ORF">JX265_011541</name>
</gene>
<name>A0A9P9WCG1_9PEZI</name>
<evidence type="ECO:0000256" key="1">
    <source>
        <dbReference type="ARBA" id="ARBA00009390"/>
    </source>
</evidence>
<comment type="similarity">
    <text evidence="1">Belongs to the transglutaminase-like superfamily. PNGase family.</text>
</comment>
<dbReference type="EMBL" id="JAFIMR010000043">
    <property type="protein sequence ID" value="KAI1856582.1"/>
    <property type="molecule type" value="Genomic_DNA"/>
</dbReference>
<dbReference type="SUPFAM" id="SSF54001">
    <property type="entry name" value="Cysteine proteinases"/>
    <property type="match status" value="1"/>
</dbReference>
<dbReference type="Gene3D" id="3.10.620.30">
    <property type="match status" value="1"/>
</dbReference>
<keyword evidence="2" id="KW-0479">Metal-binding</keyword>
<accession>A0A9P9WCG1</accession>
<dbReference type="InterPro" id="IPR002931">
    <property type="entry name" value="Transglutaminase-like"/>
</dbReference>
<evidence type="ECO:0000256" key="4">
    <source>
        <dbReference type="SAM" id="MobiDB-lite"/>
    </source>
</evidence>
<feature type="region of interest" description="Disordered" evidence="4">
    <location>
        <begin position="1"/>
        <end position="35"/>
    </location>
</feature>
<comment type="caution">
    <text evidence="6">The sequence shown here is derived from an EMBL/GenBank/DDBJ whole genome shotgun (WGS) entry which is preliminary data.</text>
</comment>
<protein>
    <recommendedName>
        <fullName evidence="5">Transglutaminase-like domain-containing protein</fullName>
    </recommendedName>
</protein>
<dbReference type="PANTHER" id="PTHR12143">
    <property type="entry name" value="PEPTIDE N-GLYCANASE PNGASE -RELATED"/>
    <property type="match status" value="1"/>
</dbReference>
<dbReference type="AlphaFoldDB" id="A0A9P9WCG1"/>
<evidence type="ECO:0000313" key="7">
    <source>
        <dbReference type="Proteomes" id="UP000829685"/>
    </source>
</evidence>
<evidence type="ECO:0000256" key="2">
    <source>
        <dbReference type="ARBA" id="ARBA00022723"/>
    </source>
</evidence>
<feature type="compositionally biased region" description="Basic and acidic residues" evidence="4">
    <location>
        <begin position="917"/>
        <end position="933"/>
    </location>
</feature>
<feature type="domain" description="Transglutaminase-like" evidence="5">
    <location>
        <begin position="743"/>
        <end position="798"/>
    </location>
</feature>
<evidence type="ECO:0000256" key="3">
    <source>
        <dbReference type="ARBA" id="ARBA00022833"/>
    </source>
</evidence>
<dbReference type="Proteomes" id="UP000829685">
    <property type="component" value="Unassembled WGS sequence"/>
</dbReference>
<reference evidence="6" key="1">
    <citation type="submission" date="2021-03" db="EMBL/GenBank/DDBJ databases">
        <title>Revisited historic fungal species revealed as producer of novel bioactive compounds through whole genome sequencing and comparative genomics.</title>
        <authorList>
            <person name="Vignolle G.A."/>
            <person name="Hochenegger N."/>
            <person name="Mach R.L."/>
            <person name="Mach-Aigner A.R."/>
            <person name="Javad Rahimi M."/>
            <person name="Salim K.A."/>
            <person name="Chan C.M."/>
            <person name="Lim L.B.L."/>
            <person name="Cai F."/>
            <person name="Druzhinina I.S."/>
            <person name="U'Ren J.M."/>
            <person name="Derntl C."/>
        </authorList>
    </citation>
    <scope>NUCLEOTIDE SEQUENCE</scope>
    <source>
        <strain evidence="6">TUCIM 5799</strain>
    </source>
</reference>
<dbReference type="InterPro" id="IPR038765">
    <property type="entry name" value="Papain-like_cys_pep_sf"/>
</dbReference>
<evidence type="ECO:0000313" key="6">
    <source>
        <dbReference type="EMBL" id="KAI1856582.1"/>
    </source>
</evidence>
<dbReference type="InterPro" id="IPR050883">
    <property type="entry name" value="PNGase"/>
</dbReference>
<feature type="compositionally biased region" description="Polar residues" evidence="4">
    <location>
        <begin position="1"/>
        <end position="19"/>
    </location>
</feature>
<sequence length="994" mass="110728">MASTRYSPSRLTSRETGLSSVFRRGHDKSESWPNPERSVGRLISKIGKDSVWEAVGEAREAFKCIAPDIKNYLNRCVEPLTSWVTWSIYMMGKTSTTSSPTIIFCCEVAAHRREIRNVIKDSGILDRYPGLKTGHMPRPPDFDQLVSLAGGHEAGQDCRKTTFVWPPRASHGLGTPLGIRRYDSQTATLSKATLGGVIQVNGKYFYTTAAHAFLEEVGRPQRGEEYDSDDDACSFDGSEDLDTPCGGTAAGQSEVSDDIKGLVISDAPRASGPTARTADQNAQCAPNQFSQASAATVARSAYQSSQDQELTFEHPGEVFLSPWRRFRTALDYALIEVVDQKHRRANAIPLKGASEPPLVVRDVAKAPSDNTSVILISSRGCIPGMLSATPAYGKAPGTSSHREMLTAAFSDRLEVGDCGSWVVDASSGVLYGHLVAGSPDGGTGLITPFVHIFEDILVRSGQVPSLPTARAEDSQPAFAIRTPMTRWPHIDAKRPTTRVKRAEMSPRLRDSKERSCSGIEATFNSSTTSALSSSDWAHALTMQFESRVRDKRWNDLQNKEKLRTVIKRPNAGTSEPRDSPPSFASLRNLPQFPVPPPAGDRGAQKFRSLLMSLSQSPMKWENPGLLDEALQAVPLDRIYSEAEEEWNVFVARAESIGDGRDPDWGYQDCTIRALMRWFKRSFFMWVNSPSCPACENPTLPKGMTQPTPEEGACGALRVELYQCSNPECLAYHRFPRYADVWKLMETRCGRVGEWANCFGMLCRAMGARVRWIWNSEDHVWTEVFSEHRKRWVHVDVCEGAWDNPRLYTEGWGKRLSYAIAFSRDGATDVTRRYARRPEVCAERTRCPEPVLQYVMQEIKCMRRDGRSKKEKFALEKEDAAEDLELRGYIVATLTGALVGLTTASFGPQDVVRRRHQREPGTSDKRSSEYELPTRSEFGNPQDLWIATRAPAEDATDQSNSSNDERRDERQWLATETAYPDVEVILKGNDNSTAQ</sequence>
<evidence type="ECO:0000259" key="5">
    <source>
        <dbReference type="SMART" id="SM00460"/>
    </source>
</evidence>
<dbReference type="GO" id="GO:0005829">
    <property type="term" value="C:cytosol"/>
    <property type="evidence" value="ECO:0007669"/>
    <property type="project" value="TreeGrafter"/>
</dbReference>
<dbReference type="GO" id="GO:0000224">
    <property type="term" value="F:peptide-N4-(N-acetyl-beta-glucosaminyl)asparagine amidase activity"/>
    <property type="evidence" value="ECO:0007669"/>
    <property type="project" value="TreeGrafter"/>
</dbReference>
<dbReference type="Pfam" id="PF01841">
    <property type="entry name" value="Transglut_core"/>
    <property type="match status" value="1"/>
</dbReference>
<dbReference type="SMART" id="SM00460">
    <property type="entry name" value="TGc"/>
    <property type="match status" value="1"/>
</dbReference>
<dbReference type="GO" id="GO:0006516">
    <property type="term" value="P:glycoprotein catabolic process"/>
    <property type="evidence" value="ECO:0007669"/>
    <property type="project" value="TreeGrafter"/>
</dbReference>
<keyword evidence="3" id="KW-0862">Zinc</keyword>
<feature type="region of interest" description="Disordered" evidence="4">
    <location>
        <begin position="909"/>
        <end position="994"/>
    </location>
</feature>
<feature type="region of interest" description="Disordered" evidence="4">
    <location>
        <begin position="496"/>
        <end position="516"/>
    </location>
</feature>
<dbReference type="GO" id="GO:0046872">
    <property type="term" value="F:metal ion binding"/>
    <property type="evidence" value="ECO:0007669"/>
    <property type="project" value="UniProtKB-KW"/>
</dbReference>